<feature type="compositionally biased region" description="Basic and acidic residues" evidence="2">
    <location>
        <begin position="390"/>
        <end position="403"/>
    </location>
</feature>
<name>A0A388KHC5_CHABU</name>
<feature type="compositionally biased region" description="Basic and acidic residues" evidence="2">
    <location>
        <begin position="177"/>
        <end position="186"/>
    </location>
</feature>
<evidence type="ECO:0000313" key="4">
    <source>
        <dbReference type="EMBL" id="GBG69441.1"/>
    </source>
</evidence>
<dbReference type="EMBL" id="BFEA01000115">
    <property type="protein sequence ID" value="GBG69441.1"/>
    <property type="molecule type" value="Genomic_DNA"/>
</dbReference>
<feature type="compositionally biased region" description="Basic and acidic residues" evidence="2">
    <location>
        <begin position="208"/>
        <end position="220"/>
    </location>
</feature>
<dbReference type="GO" id="GO:0003682">
    <property type="term" value="F:chromatin binding"/>
    <property type="evidence" value="ECO:0007669"/>
    <property type="project" value="InterPro"/>
</dbReference>
<evidence type="ECO:0000313" key="5">
    <source>
        <dbReference type="Proteomes" id="UP000265515"/>
    </source>
</evidence>
<dbReference type="Pfam" id="PF06047">
    <property type="entry name" value="Nkap_C"/>
    <property type="match status" value="1"/>
</dbReference>
<dbReference type="OMA" id="NDYRERE"/>
<reference evidence="4 5" key="1">
    <citation type="journal article" date="2018" name="Cell">
        <title>The Chara Genome: Secondary Complexity and Implications for Plant Terrestrialization.</title>
        <authorList>
            <person name="Nishiyama T."/>
            <person name="Sakayama H."/>
            <person name="Vries J.D."/>
            <person name="Buschmann H."/>
            <person name="Saint-Marcoux D."/>
            <person name="Ullrich K.K."/>
            <person name="Haas F.B."/>
            <person name="Vanderstraeten L."/>
            <person name="Becker D."/>
            <person name="Lang D."/>
            <person name="Vosolsobe S."/>
            <person name="Rombauts S."/>
            <person name="Wilhelmsson P.K.I."/>
            <person name="Janitza P."/>
            <person name="Kern R."/>
            <person name="Heyl A."/>
            <person name="Rumpler F."/>
            <person name="Villalobos L.I.A.C."/>
            <person name="Clay J.M."/>
            <person name="Skokan R."/>
            <person name="Toyoda A."/>
            <person name="Suzuki Y."/>
            <person name="Kagoshima H."/>
            <person name="Schijlen E."/>
            <person name="Tajeshwar N."/>
            <person name="Catarino B."/>
            <person name="Hetherington A.J."/>
            <person name="Saltykova A."/>
            <person name="Bonnot C."/>
            <person name="Breuninger H."/>
            <person name="Symeonidi A."/>
            <person name="Radhakrishnan G.V."/>
            <person name="Van Nieuwerburgh F."/>
            <person name="Deforce D."/>
            <person name="Chang C."/>
            <person name="Karol K.G."/>
            <person name="Hedrich R."/>
            <person name="Ulvskov P."/>
            <person name="Glockner G."/>
            <person name="Delwiche C.F."/>
            <person name="Petrasek J."/>
            <person name="Van de Peer Y."/>
            <person name="Friml J."/>
            <person name="Beilby M."/>
            <person name="Dolan L."/>
            <person name="Kohara Y."/>
            <person name="Sugano S."/>
            <person name="Fujiyama A."/>
            <person name="Delaux P.-M."/>
            <person name="Quint M."/>
            <person name="TheiBen G."/>
            <person name="Hagemann M."/>
            <person name="Harholt J."/>
            <person name="Dunand C."/>
            <person name="Zachgo S."/>
            <person name="Langdale J."/>
            <person name="Maumus F."/>
            <person name="Straeten D.V.D."/>
            <person name="Gould S.B."/>
            <person name="Rensing S.A."/>
        </authorList>
    </citation>
    <scope>NUCLEOTIDE SEQUENCE [LARGE SCALE GENOMIC DNA]</scope>
    <source>
        <strain evidence="4 5">S276</strain>
    </source>
</reference>
<feature type="compositionally biased region" description="Basic residues" evidence="2">
    <location>
        <begin position="571"/>
        <end position="580"/>
    </location>
</feature>
<feature type="compositionally biased region" description="Basic and acidic residues" evidence="2">
    <location>
        <begin position="261"/>
        <end position="305"/>
    </location>
</feature>
<feature type="compositionally biased region" description="Basic and acidic residues" evidence="2">
    <location>
        <begin position="129"/>
        <end position="150"/>
    </location>
</feature>
<feature type="compositionally biased region" description="Low complexity" evidence="2">
    <location>
        <begin position="488"/>
        <end position="506"/>
    </location>
</feature>
<dbReference type="GO" id="GO:0010468">
    <property type="term" value="P:regulation of gene expression"/>
    <property type="evidence" value="ECO:0007669"/>
    <property type="project" value="TreeGrafter"/>
</dbReference>
<organism evidence="4 5">
    <name type="scientific">Chara braunii</name>
    <name type="common">Braun's stonewort</name>
    <dbReference type="NCBI Taxonomy" id="69332"/>
    <lineage>
        <taxon>Eukaryota</taxon>
        <taxon>Viridiplantae</taxon>
        <taxon>Streptophyta</taxon>
        <taxon>Charophyceae</taxon>
        <taxon>Charales</taxon>
        <taxon>Characeae</taxon>
        <taxon>Chara</taxon>
    </lineage>
</organism>
<dbReference type="InterPro" id="IPR009269">
    <property type="entry name" value="NKAP_C"/>
</dbReference>
<dbReference type="STRING" id="69332.A0A388KHC5"/>
<dbReference type="Proteomes" id="UP000265515">
    <property type="component" value="Unassembled WGS sequence"/>
</dbReference>
<gene>
    <name evidence="4" type="ORF">CBR_g4136</name>
</gene>
<feature type="region of interest" description="Disordered" evidence="2">
    <location>
        <begin position="247"/>
        <end position="647"/>
    </location>
</feature>
<dbReference type="InterPro" id="IPR040466">
    <property type="entry name" value="NKAP"/>
</dbReference>
<evidence type="ECO:0000259" key="3">
    <source>
        <dbReference type="Pfam" id="PF06047"/>
    </source>
</evidence>
<protein>
    <recommendedName>
        <fullName evidence="3">NF-kappa-B-activating protein C-terminal domain-containing protein</fullName>
    </recommendedName>
</protein>
<feature type="compositionally biased region" description="Basic and acidic residues" evidence="2">
    <location>
        <begin position="319"/>
        <end position="339"/>
    </location>
</feature>
<dbReference type="PANTHER" id="PTHR13087:SF0">
    <property type="entry name" value="NFKB ACTIVATING PROTEIN LIKE"/>
    <property type="match status" value="1"/>
</dbReference>
<feature type="compositionally biased region" description="Basic and acidic residues" evidence="2">
    <location>
        <begin position="559"/>
        <end position="570"/>
    </location>
</feature>
<dbReference type="Gramene" id="GBG69441">
    <property type="protein sequence ID" value="GBG69441"/>
    <property type="gene ID" value="CBR_g4136"/>
</dbReference>
<feature type="compositionally biased region" description="Low complexity" evidence="2">
    <location>
        <begin position="606"/>
        <end position="621"/>
    </location>
</feature>
<dbReference type="PANTHER" id="PTHR13087">
    <property type="entry name" value="NF-KAPPA B ACTIVATING PROTEIN"/>
    <property type="match status" value="1"/>
</dbReference>
<feature type="compositionally biased region" description="Gly residues" evidence="2">
    <location>
        <begin position="306"/>
        <end position="318"/>
    </location>
</feature>
<feature type="compositionally biased region" description="Basic residues" evidence="2">
    <location>
        <begin position="526"/>
        <end position="558"/>
    </location>
</feature>
<feature type="compositionally biased region" description="Basic and acidic residues" evidence="2">
    <location>
        <begin position="52"/>
        <end position="63"/>
    </location>
</feature>
<evidence type="ECO:0000256" key="2">
    <source>
        <dbReference type="SAM" id="MobiDB-lite"/>
    </source>
</evidence>
<evidence type="ECO:0000256" key="1">
    <source>
        <dbReference type="ARBA" id="ARBA00009313"/>
    </source>
</evidence>
<keyword evidence="5" id="KW-1185">Reference proteome</keyword>
<comment type="caution">
    <text evidence="4">The sequence shown here is derived from an EMBL/GenBank/DDBJ whole genome shotgun (WGS) entry which is preliminary data.</text>
</comment>
<feature type="domain" description="NF-kappa-B-activating protein C-terminal" evidence="3">
    <location>
        <begin position="688"/>
        <end position="786"/>
    </location>
</feature>
<accession>A0A388KHC5</accession>
<proteinExistence type="inferred from homology"/>
<sequence>MGRSTSPMVMGSNGRRGGEEPPPRLRGRTRSPSPHRIHSQQRRIYGDDDECGSVRDDRRRDGGQECAGGNNCSGGGRSGYAVGSGSAIVPPGAVGGRDDLRNGHAHGRSHSGSRSPKRRAVTLSPPCSPHRDRDHEGDHDRDRDDDRMVDSRSPTRSLRRPEGKAEAPGEDGEGETLGDKLRKFSERTYYSPPRARRGSPTYHPYRKSRWDSESRRRREENEDSDEDIKALEYSEYRRIKRDRLREKMKYSIWRITPSPPRGREAGPKERSEIGRLDSPEVGRQVENKKDLDNASGKGERKKPEGAGKGGGEKGGAGGGKEDSGGGRRKGGGHDDKEHTGLFSYSGKKSGSLSPKHKSSTRSCTPTAEAEMRGNVNKQQQQEEEEEEEEDGRRKEEKGREKENGGVVGSEKKKKKRRKSAEEALRRKKKGSHEGGKKVGKSTRKREDTSASDDDSAGGKKKASTKKHGSSRRSKHRRRRRRSDDNETESTGGSSSSSETRSTGASTNSDLNSDSDASIDRDEAKNRKVKRTGNGKRRRSDSRRSRRKKAGGGGRKKKQDKGSSKIRLETKPRRKKRRRRGGLSSSSSSSSSPSDDAGDSRSDDSLTDYSSSSSSSSGSSESSESDGDDNKSFDAAAADDGGVKDMDEVEIDEAQRFKELLAAQKRAAAMEDEPMVGPMPLPKADGHISYGGALLPGEGDAMAQYVQQGKRIPRRGEVGLSAEEISKFEELGYVMSGSRHQRMNAIRIRKENQVYSAEDKRALAMFNYEEKAKREHKVMSDLQRLVQKHIGQDVGPSHDPFSLKPAAGTAET</sequence>
<dbReference type="GO" id="GO:0005634">
    <property type="term" value="C:nucleus"/>
    <property type="evidence" value="ECO:0007669"/>
    <property type="project" value="TreeGrafter"/>
</dbReference>
<feature type="compositionally biased region" description="Basic residues" evidence="2">
    <location>
        <begin position="458"/>
        <end position="480"/>
    </location>
</feature>
<dbReference type="OrthoDB" id="273141at2759"/>
<feature type="compositionally biased region" description="Low complexity" evidence="2">
    <location>
        <begin position="581"/>
        <end position="594"/>
    </location>
</feature>
<feature type="region of interest" description="Disordered" evidence="2">
    <location>
        <begin position="790"/>
        <end position="811"/>
    </location>
</feature>
<comment type="similarity">
    <text evidence="1">Belongs to the NKAP family.</text>
</comment>
<feature type="compositionally biased region" description="Basic residues" evidence="2">
    <location>
        <begin position="25"/>
        <end position="41"/>
    </location>
</feature>
<feature type="region of interest" description="Disordered" evidence="2">
    <location>
        <begin position="1"/>
        <end position="228"/>
    </location>
</feature>
<dbReference type="AlphaFoldDB" id="A0A388KHC5"/>
<feature type="compositionally biased region" description="Basic residues" evidence="2">
    <location>
        <begin position="103"/>
        <end position="120"/>
    </location>
</feature>